<dbReference type="EMBL" id="LT838272">
    <property type="protein sequence ID" value="SMB97921.1"/>
    <property type="molecule type" value="Genomic_DNA"/>
</dbReference>
<dbReference type="OrthoDB" id="9811296at2"/>
<dbReference type="PANTHER" id="PTHR11022:SF41">
    <property type="entry name" value="PEPTIDOGLYCAN-RECOGNITION PROTEIN LC-RELATED"/>
    <property type="match status" value="1"/>
</dbReference>
<protein>
    <submittedName>
        <fullName evidence="4">S-layer homology domain-containing protein</fullName>
    </submittedName>
</protein>
<comment type="similarity">
    <text evidence="1">Belongs to the N-acetylmuramoyl-L-alanine amidase 2 family.</text>
</comment>
<accession>A0A1W1VXV2</accession>
<dbReference type="Pfam" id="PF00395">
    <property type="entry name" value="SLH"/>
    <property type="match status" value="1"/>
</dbReference>
<evidence type="ECO:0000313" key="4">
    <source>
        <dbReference type="EMBL" id="SMB97921.1"/>
    </source>
</evidence>
<dbReference type="SUPFAM" id="SSF55846">
    <property type="entry name" value="N-acetylmuramoyl-L-alanine amidase-like"/>
    <property type="match status" value="1"/>
</dbReference>
<dbReference type="PROSITE" id="PS51272">
    <property type="entry name" value="SLH"/>
    <property type="match status" value="1"/>
</dbReference>
<feature type="domain" description="SLH" evidence="3">
    <location>
        <begin position="153"/>
        <end position="211"/>
    </location>
</feature>
<dbReference type="Gene3D" id="3.40.80.10">
    <property type="entry name" value="Peptidoglycan recognition protein-like"/>
    <property type="match status" value="1"/>
</dbReference>
<dbReference type="STRING" id="698762.SAMN00808754_2027"/>
<evidence type="ECO:0000259" key="3">
    <source>
        <dbReference type="PROSITE" id="PS51272"/>
    </source>
</evidence>
<dbReference type="RefSeq" id="WP_084665603.1">
    <property type="nucleotide sequence ID" value="NZ_LT838272.1"/>
</dbReference>
<dbReference type="SMART" id="SM00644">
    <property type="entry name" value="Ami_2"/>
    <property type="match status" value="1"/>
</dbReference>
<dbReference type="InterPro" id="IPR015510">
    <property type="entry name" value="PGRP"/>
</dbReference>
<dbReference type="SMART" id="SM00701">
    <property type="entry name" value="PGRP"/>
    <property type="match status" value="1"/>
</dbReference>
<keyword evidence="5" id="KW-1185">Reference proteome</keyword>
<dbReference type="GO" id="GO:0008745">
    <property type="term" value="F:N-acetylmuramoyl-L-alanine amidase activity"/>
    <property type="evidence" value="ECO:0007669"/>
    <property type="project" value="InterPro"/>
</dbReference>
<dbReference type="InterPro" id="IPR001119">
    <property type="entry name" value="SLH_dom"/>
</dbReference>
<evidence type="ECO:0000256" key="1">
    <source>
        <dbReference type="ARBA" id="ARBA00007553"/>
    </source>
</evidence>
<dbReference type="CDD" id="cd06583">
    <property type="entry name" value="PGRP"/>
    <property type="match status" value="1"/>
</dbReference>
<dbReference type="GO" id="GO:0009253">
    <property type="term" value="P:peptidoglycan catabolic process"/>
    <property type="evidence" value="ECO:0007669"/>
    <property type="project" value="InterPro"/>
</dbReference>
<dbReference type="PANTHER" id="PTHR11022">
    <property type="entry name" value="PEPTIDOGLYCAN RECOGNITION PROTEIN"/>
    <property type="match status" value="1"/>
</dbReference>
<dbReference type="InterPro" id="IPR036505">
    <property type="entry name" value="Amidase/PGRP_sf"/>
</dbReference>
<dbReference type="GO" id="GO:0008270">
    <property type="term" value="F:zinc ion binding"/>
    <property type="evidence" value="ECO:0007669"/>
    <property type="project" value="InterPro"/>
</dbReference>
<proteinExistence type="inferred from homology"/>
<evidence type="ECO:0000313" key="5">
    <source>
        <dbReference type="Proteomes" id="UP000192569"/>
    </source>
</evidence>
<sequence length="211" mass="22931">MTVALGPEPVAMASRTPESIRYIVLHHSATEEGNVEIFRREHVEVNGWADIGYHFVICNGRGGADGEVQTGRDILKTGAHAPGRNQDSVGICLVGDFTKTKPTSAQILSLYGLIKSLMRQYPITPERILGHNEVNATACPGCLDVATIRSTIAQGKFPKDYEGHWAEATIKKVLELGLIHGYPDGSFRPDQPATRAELAAALLNLYQKLKG</sequence>
<keyword evidence="2" id="KW-0677">Repeat</keyword>
<evidence type="ECO:0000256" key="2">
    <source>
        <dbReference type="ARBA" id="ARBA00022737"/>
    </source>
</evidence>
<dbReference type="InterPro" id="IPR006619">
    <property type="entry name" value="PGRP_domain_met/bac"/>
</dbReference>
<reference evidence="4 5" key="1">
    <citation type="submission" date="2017-04" db="EMBL/GenBank/DDBJ databases">
        <authorList>
            <person name="Afonso C.L."/>
            <person name="Miller P.J."/>
            <person name="Scott M.A."/>
            <person name="Spackman E."/>
            <person name="Goraichik I."/>
            <person name="Dimitrov K.M."/>
            <person name="Suarez D.L."/>
            <person name="Swayne D.E."/>
        </authorList>
    </citation>
    <scope>NUCLEOTIDE SEQUENCE [LARGE SCALE GENOMIC DNA]</scope>
    <source>
        <strain evidence="4 5">ToBE</strain>
    </source>
</reference>
<dbReference type="Pfam" id="PF01510">
    <property type="entry name" value="Amidase_2"/>
    <property type="match status" value="1"/>
</dbReference>
<name>A0A1W1VXV2_9FIRM</name>
<dbReference type="Proteomes" id="UP000192569">
    <property type="component" value="Chromosome I"/>
</dbReference>
<organism evidence="4 5">
    <name type="scientific">Thermanaeromonas toyohensis ToBE</name>
    <dbReference type="NCBI Taxonomy" id="698762"/>
    <lineage>
        <taxon>Bacteria</taxon>
        <taxon>Bacillati</taxon>
        <taxon>Bacillota</taxon>
        <taxon>Clostridia</taxon>
        <taxon>Neomoorellales</taxon>
        <taxon>Neomoorellaceae</taxon>
        <taxon>Thermanaeromonas</taxon>
    </lineage>
</organism>
<dbReference type="AlphaFoldDB" id="A0A1W1VXV2"/>
<gene>
    <name evidence="4" type="ORF">SAMN00808754_2027</name>
</gene>
<dbReference type="InterPro" id="IPR002502">
    <property type="entry name" value="Amidase_domain"/>
</dbReference>